<gene>
    <name evidence="1" type="ORF">RRG08_013108</name>
</gene>
<dbReference type="EMBL" id="JAWDGP010002895">
    <property type="protein sequence ID" value="KAK3778842.1"/>
    <property type="molecule type" value="Genomic_DNA"/>
</dbReference>
<accession>A0AAE1A216</accession>
<evidence type="ECO:0000313" key="2">
    <source>
        <dbReference type="Proteomes" id="UP001283361"/>
    </source>
</evidence>
<keyword evidence="2" id="KW-1185">Reference proteome</keyword>
<comment type="caution">
    <text evidence="1">The sequence shown here is derived from an EMBL/GenBank/DDBJ whole genome shotgun (WGS) entry which is preliminary data.</text>
</comment>
<reference evidence="1" key="1">
    <citation type="journal article" date="2023" name="G3 (Bethesda)">
        <title>A reference genome for the long-term kleptoplast-retaining sea slug Elysia crispata morphotype clarki.</title>
        <authorList>
            <person name="Eastman K.E."/>
            <person name="Pendleton A.L."/>
            <person name="Shaikh M.A."/>
            <person name="Suttiyut T."/>
            <person name="Ogas R."/>
            <person name="Tomko P."/>
            <person name="Gavelis G."/>
            <person name="Widhalm J.R."/>
            <person name="Wisecaver J.H."/>
        </authorList>
    </citation>
    <scope>NUCLEOTIDE SEQUENCE</scope>
    <source>
        <strain evidence="1">ECLA1</strain>
    </source>
</reference>
<dbReference type="AlphaFoldDB" id="A0AAE1A216"/>
<evidence type="ECO:0000313" key="1">
    <source>
        <dbReference type="EMBL" id="KAK3778842.1"/>
    </source>
</evidence>
<proteinExistence type="predicted"/>
<organism evidence="1 2">
    <name type="scientific">Elysia crispata</name>
    <name type="common">lettuce slug</name>
    <dbReference type="NCBI Taxonomy" id="231223"/>
    <lineage>
        <taxon>Eukaryota</taxon>
        <taxon>Metazoa</taxon>
        <taxon>Spiralia</taxon>
        <taxon>Lophotrochozoa</taxon>
        <taxon>Mollusca</taxon>
        <taxon>Gastropoda</taxon>
        <taxon>Heterobranchia</taxon>
        <taxon>Euthyneura</taxon>
        <taxon>Panpulmonata</taxon>
        <taxon>Sacoglossa</taxon>
        <taxon>Placobranchoidea</taxon>
        <taxon>Plakobranchidae</taxon>
        <taxon>Elysia</taxon>
    </lineage>
</organism>
<protein>
    <submittedName>
        <fullName evidence="1">Uncharacterized protein</fullName>
    </submittedName>
</protein>
<name>A0AAE1A216_9GAST</name>
<dbReference type="Proteomes" id="UP001283361">
    <property type="component" value="Unassembled WGS sequence"/>
</dbReference>
<sequence length="130" mass="14219">MLAKNKLLDCSSLLDDCPFVSLTGKSWMEDSKRRKGQSSCDILRSPIATLSLSSRVADTCWKPVDVFAQCAVYVVQLLLLALKGQIVELVEGEKWGKGPSCRASGWCEMGEKGQIVELVGGVKWGNRAQL</sequence>